<proteinExistence type="predicted"/>
<sequence>MKKLLLLIPVLFMLSCKQKAADSADGKKLNKYAQQYVTLGLTIGQYDNNFVDAYYGPDSLKPKEISDKADFPRDSILASINELMNAVKVVGDDADIDSNKTRATWMYNQLLAFSRRVRLITGDERSFDEESRELFGVAAPAYGEENFKAELDKLDSLLPGKGNVNDRFQKLANKFIIPKNKLDTVFKAAIAEARKRTISHLKLPSAESLTLELVNDKPWNGYNWYKGNYKSEVQINTDIKIFIDRAIDVGSHESYPGHHVYNMMLEKNLYHDRGWVEVSLYPLFSPQSLIAEGSANFGIEMVFPGDEKVKFAKNVLLPMAGLDTAGADTYFKALAIKNQLNYARNEAARGLINDTMSPSKARSYLRKYCLMNDETADKSISFIKKYRSYVINYNYGQDLIKNYIERNGGSTKNPQKRWELFTHLLSNPVNPADLVKK</sequence>
<organism evidence="2 3">
    <name type="scientific">Mucilaginibacter litoreus</name>
    <dbReference type="NCBI Taxonomy" id="1048221"/>
    <lineage>
        <taxon>Bacteria</taxon>
        <taxon>Pseudomonadati</taxon>
        <taxon>Bacteroidota</taxon>
        <taxon>Sphingobacteriia</taxon>
        <taxon>Sphingobacteriales</taxon>
        <taxon>Sphingobacteriaceae</taxon>
        <taxon>Mucilaginibacter</taxon>
    </lineage>
</organism>
<evidence type="ECO:0008006" key="4">
    <source>
        <dbReference type="Google" id="ProtNLM"/>
    </source>
</evidence>
<dbReference type="EMBL" id="JBHTHZ010000002">
    <property type="protein sequence ID" value="MFD0792735.1"/>
    <property type="molecule type" value="Genomic_DNA"/>
</dbReference>
<evidence type="ECO:0000313" key="3">
    <source>
        <dbReference type="Proteomes" id="UP001597010"/>
    </source>
</evidence>
<feature type="chain" id="PRO_5045850800" description="DUF885 domain-containing protein" evidence="1">
    <location>
        <begin position="21"/>
        <end position="437"/>
    </location>
</feature>
<evidence type="ECO:0000313" key="2">
    <source>
        <dbReference type="EMBL" id="MFD0792735.1"/>
    </source>
</evidence>
<feature type="signal peptide" evidence="1">
    <location>
        <begin position="1"/>
        <end position="20"/>
    </location>
</feature>
<dbReference type="RefSeq" id="WP_377111474.1">
    <property type="nucleotide sequence ID" value="NZ_JBHTHZ010000002.1"/>
</dbReference>
<dbReference type="PROSITE" id="PS51257">
    <property type="entry name" value="PROKAR_LIPOPROTEIN"/>
    <property type="match status" value="1"/>
</dbReference>
<name>A0ABW3APN1_9SPHI</name>
<evidence type="ECO:0000256" key="1">
    <source>
        <dbReference type="SAM" id="SignalP"/>
    </source>
</evidence>
<dbReference type="Proteomes" id="UP001597010">
    <property type="component" value="Unassembled WGS sequence"/>
</dbReference>
<protein>
    <recommendedName>
        <fullName evidence="4">DUF885 domain-containing protein</fullName>
    </recommendedName>
</protein>
<keyword evidence="1" id="KW-0732">Signal</keyword>
<reference evidence="3" key="1">
    <citation type="journal article" date="2019" name="Int. J. Syst. Evol. Microbiol.">
        <title>The Global Catalogue of Microorganisms (GCM) 10K type strain sequencing project: providing services to taxonomists for standard genome sequencing and annotation.</title>
        <authorList>
            <consortium name="The Broad Institute Genomics Platform"/>
            <consortium name="The Broad Institute Genome Sequencing Center for Infectious Disease"/>
            <person name="Wu L."/>
            <person name="Ma J."/>
        </authorList>
    </citation>
    <scope>NUCLEOTIDE SEQUENCE [LARGE SCALE GENOMIC DNA]</scope>
    <source>
        <strain evidence="3">CCUG 61484</strain>
    </source>
</reference>
<gene>
    <name evidence="2" type="ORF">ACFQZX_03845</name>
</gene>
<accession>A0ABW3APN1</accession>
<keyword evidence="3" id="KW-1185">Reference proteome</keyword>
<comment type="caution">
    <text evidence="2">The sequence shown here is derived from an EMBL/GenBank/DDBJ whole genome shotgun (WGS) entry which is preliminary data.</text>
</comment>